<evidence type="ECO:0000313" key="2">
    <source>
        <dbReference type="Proteomes" id="UP000798808"/>
    </source>
</evidence>
<evidence type="ECO:0008006" key="3">
    <source>
        <dbReference type="Google" id="ProtNLM"/>
    </source>
</evidence>
<keyword evidence="2" id="KW-1185">Reference proteome</keyword>
<evidence type="ECO:0000313" key="1">
    <source>
        <dbReference type="EMBL" id="MTI25909.1"/>
    </source>
</evidence>
<proteinExistence type="predicted"/>
<comment type="caution">
    <text evidence="1">The sequence shown here is derived from an EMBL/GenBank/DDBJ whole genome shotgun (WGS) entry which is preliminary data.</text>
</comment>
<dbReference type="NCBIfam" id="NF038262">
    <property type="entry name" value="SiaB_fam_kinase"/>
    <property type="match status" value="1"/>
</dbReference>
<reference evidence="1 2" key="1">
    <citation type="submission" date="2019-02" db="EMBL/GenBank/DDBJ databases">
        <authorList>
            <person name="Goldberg S.R."/>
            <person name="Haltli B.A."/>
            <person name="Correa H."/>
            <person name="Russell K.G."/>
        </authorList>
    </citation>
    <scope>NUCLEOTIDE SEQUENCE [LARGE SCALE GENOMIC DNA]</scope>
    <source>
        <strain evidence="1 2">JCM 16186</strain>
    </source>
</reference>
<accession>A0ABW9RRJ7</accession>
<dbReference type="InterPro" id="IPR046239">
    <property type="entry name" value="DUF6272"/>
</dbReference>
<dbReference type="RefSeq" id="WP_155172542.1">
    <property type="nucleotide sequence ID" value="NZ_BAAAFL010000026.1"/>
</dbReference>
<dbReference type="Proteomes" id="UP000798808">
    <property type="component" value="Unassembled WGS sequence"/>
</dbReference>
<organism evidence="1 2">
    <name type="scientific">Fulvivirga kasyanovii</name>
    <dbReference type="NCBI Taxonomy" id="396812"/>
    <lineage>
        <taxon>Bacteria</taxon>
        <taxon>Pseudomonadati</taxon>
        <taxon>Bacteroidota</taxon>
        <taxon>Cytophagia</taxon>
        <taxon>Cytophagales</taxon>
        <taxon>Fulvivirgaceae</taxon>
        <taxon>Fulvivirga</taxon>
    </lineage>
</organism>
<dbReference type="EMBL" id="SMLW01000550">
    <property type="protein sequence ID" value="MTI25909.1"/>
    <property type="molecule type" value="Genomic_DNA"/>
</dbReference>
<gene>
    <name evidence="1" type="ORF">E1163_13215</name>
</gene>
<sequence>MNISTFDIKQRYAQLTKDSTVFSYLGNLSTADLNTVLKSIELLLSANYSSKGLQKKLFNLLIEITQNLYNYLKSPVLEDRTEVFIVVLECENTHKIITGNFLLSREIASIRSRIEMVNALNNEELKELYRGILDVGIPSHGGGAGLGLIDLARKSGRKLSYNFEEIDEKFSFFTLEVTFANS</sequence>
<dbReference type="Pfam" id="PF19788">
    <property type="entry name" value="DUF6272"/>
    <property type="match status" value="1"/>
</dbReference>
<protein>
    <recommendedName>
        <fullName evidence="3">GHKL domain-containing protein</fullName>
    </recommendedName>
</protein>
<name>A0ABW9RRJ7_9BACT</name>